<feature type="domain" description="Reverse transcriptase" evidence="1">
    <location>
        <begin position="21"/>
        <end position="100"/>
    </location>
</feature>
<keyword evidence="3" id="KW-1185">Reference proteome</keyword>
<dbReference type="PANTHER" id="PTHR19446">
    <property type="entry name" value="REVERSE TRANSCRIPTASES"/>
    <property type="match status" value="1"/>
</dbReference>
<evidence type="ECO:0000259" key="1">
    <source>
        <dbReference type="Pfam" id="PF00078"/>
    </source>
</evidence>
<dbReference type="SUPFAM" id="SSF56219">
    <property type="entry name" value="DNase I-like"/>
    <property type="match status" value="1"/>
</dbReference>
<dbReference type="InterPro" id="IPR036691">
    <property type="entry name" value="Endo/exonu/phosph_ase_sf"/>
</dbReference>
<evidence type="ECO:0000313" key="3">
    <source>
        <dbReference type="Proteomes" id="UP001633002"/>
    </source>
</evidence>
<name>A0ABD3GZP5_9MARC</name>
<reference evidence="2 3" key="1">
    <citation type="submission" date="2024-09" db="EMBL/GenBank/DDBJ databases">
        <title>Chromosome-scale assembly of Riccia sorocarpa.</title>
        <authorList>
            <person name="Paukszto L."/>
        </authorList>
    </citation>
    <scope>NUCLEOTIDE SEQUENCE [LARGE SCALE GENOMIC DNA]</scope>
    <source>
        <strain evidence="2">LP-2024</strain>
        <tissue evidence="2">Aerial parts of the thallus</tissue>
    </source>
</reference>
<dbReference type="EMBL" id="JBJQOH010000006">
    <property type="protein sequence ID" value="KAL3683261.1"/>
    <property type="molecule type" value="Genomic_DNA"/>
</dbReference>
<dbReference type="AlphaFoldDB" id="A0ABD3GZP5"/>
<dbReference type="Pfam" id="PF00078">
    <property type="entry name" value="RVT_1"/>
    <property type="match status" value="1"/>
</dbReference>
<accession>A0ABD3GZP5</accession>
<proteinExistence type="predicted"/>
<dbReference type="InterPro" id="IPR000477">
    <property type="entry name" value="RT_dom"/>
</dbReference>
<sequence>MLLNFTGSYRVQQKPASSNYLARQAGKTLFVLFVDFAKAFDTVPRPLLWKRLAQLGVPSDLIQSVCKLYQKVLVKINPDDAGVDSTLGVIQGCPASPTLFGLDTRLYTCNTAVGDSVVDYLLASDAGRVLIEDFVLEPFVPESDHRPIRFSLRGFDNPRRIRGKVRGVSGFSMA</sequence>
<evidence type="ECO:0000313" key="2">
    <source>
        <dbReference type="EMBL" id="KAL3683261.1"/>
    </source>
</evidence>
<organism evidence="2 3">
    <name type="scientific">Riccia sorocarpa</name>
    <dbReference type="NCBI Taxonomy" id="122646"/>
    <lineage>
        <taxon>Eukaryota</taxon>
        <taxon>Viridiplantae</taxon>
        <taxon>Streptophyta</taxon>
        <taxon>Embryophyta</taxon>
        <taxon>Marchantiophyta</taxon>
        <taxon>Marchantiopsida</taxon>
        <taxon>Marchantiidae</taxon>
        <taxon>Marchantiales</taxon>
        <taxon>Ricciaceae</taxon>
        <taxon>Riccia</taxon>
    </lineage>
</organism>
<protein>
    <recommendedName>
        <fullName evidence="1">Reverse transcriptase domain-containing protein</fullName>
    </recommendedName>
</protein>
<dbReference type="Proteomes" id="UP001633002">
    <property type="component" value="Unassembled WGS sequence"/>
</dbReference>
<gene>
    <name evidence="2" type="ORF">R1sor_001283</name>
</gene>
<comment type="caution">
    <text evidence="2">The sequence shown here is derived from an EMBL/GenBank/DDBJ whole genome shotgun (WGS) entry which is preliminary data.</text>
</comment>